<name>A0A517MRA1_9BACT</name>
<evidence type="ECO:0000256" key="5">
    <source>
        <dbReference type="ARBA" id="ARBA00023237"/>
    </source>
</evidence>
<evidence type="ECO:0000256" key="1">
    <source>
        <dbReference type="ARBA" id="ARBA00004442"/>
    </source>
</evidence>
<dbReference type="EMBL" id="CP036263">
    <property type="protein sequence ID" value="QDS97414.1"/>
    <property type="molecule type" value="Genomic_DNA"/>
</dbReference>
<keyword evidence="3" id="KW-0812">Transmembrane</keyword>
<proteinExistence type="predicted"/>
<dbReference type="PANTHER" id="PTHR30026">
    <property type="entry name" value="OUTER MEMBRANE PROTEIN TOLC"/>
    <property type="match status" value="1"/>
</dbReference>
<gene>
    <name evidence="6" type="ORF">HG15A2_06750</name>
</gene>
<reference evidence="6 7" key="1">
    <citation type="submission" date="2019-02" db="EMBL/GenBank/DDBJ databases">
        <title>Deep-cultivation of Planctomycetes and their phenomic and genomic characterization uncovers novel biology.</title>
        <authorList>
            <person name="Wiegand S."/>
            <person name="Jogler M."/>
            <person name="Boedeker C."/>
            <person name="Pinto D."/>
            <person name="Vollmers J."/>
            <person name="Rivas-Marin E."/>
            <person name="Kohn T."/>
            <person name="Peeters S.H."/>
            <person name="Heuer A."/>
            <person name="Rast P."/>
            <person name="Oberbeckmann S."/>
            <person name="Bunk B."/>
            <person name="Jeske O."/>
            <person name="Meyerdierks A."/>
            <person name="Storesund J.E."/>
            <person name="Kallscheuer N."/>
            <person name="Luecker S."/>
            <person name="Lage O.M."/>
            <person name="Pohl T."/>
            <person name="Merkel B.J."/>
            <person name="Hornburger P."/>
            <person name="Mueller R.-W."/>
            <person name="Bruemmer F."/>
            <person name="Labrenz M."/>
            <person name="Spormann A.M."/>
            <person name="Op den Camp H."/>
            <person name="Overmann J."/>
            <person name="Amann R."/>
            <person name="Jetten M.S.M."/>
            <person name="Mascher T."/>
            <person name="Medema M.H."/>
            <person name="Devos D.P."/>
            <person name="Kaster A.-K."/>
            <person name="Ovreas L."/>
            <person name="Rohde M."/>
            <person name="Galperin M.Y."/>
            <person name="Jogler C."/>
        </authorList>
    </citation>
    <scope>NUCLEOTIDE SEQUENCE [LARGE SCALE GENOMIC DNA]</scope>
    <source>
        <strain evidence="6 7">HG15A2</strain>
    </source>
</reference>
<dbReference type="OrthoDB" id="581172at2"/>
<dbReference type="GO" id="GO:0015562">
    <property type="term" value="F:efflux transmembrane transporter activity"/>
    <property type="evidence" value="ECO:0007669"/>
    <property type="project" value="InterPro"/>
</dbReference>
<evidence type="ECO:0000256" key="4">
    <source>
        <dbReference type="ARBA" id="ARBA00023136"/>
    </source>
</evidence>
<keyword evidence="7" id="KW-1185">Reference proteome</keyword>
<dbReference type="GO" id="GO:1990281">
    <property type="term" value="C:efflux pump complex"/>
    <property type="evidence" value="ECO:0007669"/>
    <property type="project" value="TreeGrafter"/>
</dbReference>
<dbReference type="GO" id="GO:0009279">
    <property type="term" value="C:cell outer membrane"/>
    <property type="evidence" value="ECO:0007669"/>
    <property type="project" value="UniProtKB-SubCell"/>
</dbReference>
<sequence length="584" mass="64351">MLPVCFLRPAIVAILLLAEAGCRTTGKQERHEASDMPNLQATAVEPKPEDYVQQATYLANPAAPPEAGTQNQEVVESTEELLPAEEDETDAELLRLPPSDPTASSVEIAEESPGAMDLELSAVVASVRSHFPLIQQAAAGRAIASGEILSANGAFDRKLEGFTESQPLDYYENYRHEIGLKRDTRWGGHTFAKYRNGRGVFEPWYQERATNKGGEFKAGFMAPVIRDRWIDANRAELWRAQLERRRLEPVVLQQVITSVRDGSVAYWNWVAAGANYRVMQGLLDLAIQRNEGLKVQVELQEKAPIDLVDNQRIIVSREAKLVGARRKLEQAAIKLSLFLRTDAGAPFLIDAQRLPAEFPVPSETADDHSLGSNQTSELLTDDVELALAQRPELSELQIIRQQINIAMRQACNEMRPDIDAGVLVGQDVGAPTSSKRDKSELELEALITLSVPLERRKARGKIRSLQGKLASISAKTRFTSDKIVADVRIARVALTAAGERVTKATESYSLADQMLEAERELFSVGQSTLFELNAREKQTAEAAVQRISAFFEYHVAKADYAAAMGFGAPLAEPVTPESVKEPLS</sequence>
<keyword evidence="5" id="KW-0998">Cell outer membrane</keyword>
<dbReference type="KEGG" id="amob:HG15A2_06750"/>
<evidence type="ECO:0000256" key="2">
    <source>
        <dbReference type="ARBA" id="ARBA00022452"/>
    </source>
</evidence>
<accession>A0A517MRA1</accession>
<dbReference type="SUPFAM" id="SSF56954">
    <property type="entry name" value="Outer membrane efflux proteins (OEP)"/>
    <property type="match status" value="1"/>
</dbReference>
<dbReference type="AlphaFoldDB" id="A0A517MRA1"/>
<evidence type="ECO:0000313" key="6">
    <source>
        <dbReference type="EMBL" id="QDS97414.1"/>
    </source>
</evidence>
<organism evidence="6 7">
    <name type="scientific">Adhaeretor mobilis</name>
    <dbReference type="NCBI Taxonomy" id="1930276"/>
    <lineage>
        <taxon>Bacteria</taxon>
        <taxon>Pseudomonadati</taxon>
        <taxon>Planctomycetota</taxon>
        <taxon>Planctomycetia</taxon>
        <taxon>Pirellulales</taxon>
        <taxon>Lacipirellulaceae</taxon>
        <taxon>Adhaeretor</taxon>
    </lineage>
</organism>
<dbReference type="Gene3D" id="1.20.1600.10">
    <property type="entry name" value="Outer membrane efflux proteins (OEP)"/>
    <property type="match status" value="1"/>
</dbReference>
<dbReference type="PANTHER" id="PTHR30026:SF21">
    <property type="entry name" value="SLR1270 PROTEIN"/>
    <property type="match status" value="1"/>
</dbReference>
<comment type="subcellular location">
    <subcellularLocation>
        <location evidence="1">Cell outer membrane</location>
    </subcellularLocation>
</comment>
<protein>
    <submittedName>
        <fullName evidence="6">Outer membrane efflux protein</fullName>
    </submittedName>
</protein>
<evidence type="ECO:0000313" key="7">
    <source>
        <dbReference type="Proteomes" id="UP000319852"/>
    </source>
</evidence>
<keyword evidence="4" id="KW-0472">Membrane</keyword>
<dbReference type="InterPro" id="IPR051906">
    <property type="entry name" value="TolC-like"/>
</dbReference>
<dbReference type="GO" id="GO:0015288">
    <property type="term" value="F:porin activity"/>
    <property type="evidence" value="ECO:0007669"/>
    <property type="project" value="TreeGrafter"/>
</dbReference>
<keyword evidence="2" id="KW-1134">Transmembrane beta strand</keyword>
<dbReference type="Proteomes" id="UP000319852">
    <property type="component" value="Chromosome"/>
</dbReference>
<evidence type="ECO:0000256" key="3">
    <source>
        <dbReference type="ARBA" id="ARBA00022692"/>
    </source>
</evidence>